<accession>A0ACC1R0T2</accession>
<name>A0ACC1R0T2_9HYPO</name>
<protein>
    <submittedName>
        <fullName evidence="1">Uncharacterized protein</fullName>
    </submittedName>
</protein>
<organism evidence="1 2">
    <name type="scientific">Lecanicillium saksenae</name>
    <dbReference type="NCBI Taxonomy" id="468837"/>
    <lineage>
        <taxon>Eukaryota</taxon>
        <taxon>Fungi</taxon>
        <taxon>Dikarya</taxon>
        <taxon>Ascomycota</taxon>
        <taxon>Pezizomycotina</taxon>
        <taxon>Sordariomycetes</taxon>
        <taxon>Hypocreomycetidae</taxon>
        <taxon>Hypocreales</taxon>
        <taxon>Cordycipitaceae</taxon>
        <taxon>Lecanicillium</taxon>
    </lineage>
</organism>
<gene>
    <name evidence="1" type="ORF">NLG97_g3433</name>
</gene>
<comment type="caution">
    <text evidence="1">The sequence shown here is derived from an EMBL/GenBank/DDBJ whole genome shotgun (WGS) entry which is preliminary data.</text>
</comment>
<dbReference type="Proteomes" id="UP001148737">
    <property type="component" value="Unassembled WGS sequence"/>
</dbReference>
<evidence type="ECO:0000313" key="2">
    <source>
        <dbReference type="Proteomes" id="UP001148737"/>
    </source>
</evidence>
<dbReference type="EMBL" id="JANAKD010000288">
    <property type="protein sequence ID" value="KAJ3495382.1"/>
    <property type="molecule type" value="Genomic_DNA"/>
</dbReference>
<sequence length="181" mass="19959">MPSPSVKVRRRAVSWISWIPLAGAFNRIMGNEGPSINGSHRRPDPEIGCDEGGTLEHYYAVEYLDMLRSWTERHGIALALQPSSPYPSDFSGQARYPVPLTRHNPLLKTGALHTPELSPKENEFPGIAWSYDGGAKPALFGTRQCEVSIEKATRQDPHGPSPAPGRATEIRIDFSGKIKKT</sequence>
<reference evidence="1" key="1">
    <citation type="submission" date="2022-07" db="EMBL/GenBank/DDBJ databases">
        <title>Genome Sequence of Lecanicillium saksenae.</title>
        <authorList>
            <person name="Buettner E."/>
        </authorList>
    </citation>
    <scope>NUCLEOTIDE SEQUENCE</scope>
    <source>
        <strain evidence="1">VT-O1</strain>
    </source>
</reference>
<keyword evidence="2" id="KW-1185">Reference proteome</keyword>
<proteinExistence type="predicted"/>
<evidence type="ECO:0000313" key="1">
    <source>
        <dbReference type="EMBL" id="KAJ3495382.1"/>
    </source>
</evidence>